<feature type="domain" description="Matrin-type" evidence="7">
    <location>
        <begin position="11"/>
        <end position="42"/>
    </location>
</feature>
<dbReference type="OrthoDB" id="191651at2759"/>
<evidence type="ECO:0000256" key="2">
    <source>
        <dbReference type="ARBA" id="ARBA00022723"/>
    </source>
</evidence>
<protein>
    <recommendedName>
        <fullName evidence="7">Matrin-type domain-containing protein</fullName>
    </recommendedName>
</protein>
<keyword evidence="2" id="KW-0479">Metal-binding</keyword>
<keyword evidence="4" id="KW-0862">Zinc</keyword>
<dbReference type="GO" id="GO:0071011">
    <property type="term" value="C:precatalytic spliceosome"/>
    <property type="evidence" value="ECO:0007669"/>
    <property type="project" value="TreeGrafter"/>
</dbReference>
<dbReference type="PANTHER" id="PTHR13173:SF10">
    <property type="entry name" value="WW DOMAIN-BINDING PROTEIN 4"/>
    <property type="match status" value="1"/>
</dbReference>
<dbReference type="InterPro" id="IPR040023">
    <property type="entry name" value="WBP4"/>
</dbReference>
<evidence type="ECO:0000256" key="4">
    <source>
        <dbReference type="ARBA" id="ARBA00022833"/>
    </source>
</evidence>
<reference evidence="8" key="1">
    <citation type="submission" date="2020-12" db="EMBL/GenBank/DDBJ databases">
        <authorList>
            <person name="Iha C."/>
        </authorList>
    </citation>
    <scope>NUCLEOTIDE SEQUENCE</scope>
</reference>
<organism evidence="8 9">
    <name type="scientific">Ostreobium quekettii</name>
    <dbReference type="NCBI Taxonomy" id="121088"/>
    <lineage>
        <taxon>Eukaryota</taxon>
        <taxon>Viridiplantae</taxon>
        <taxon>Chlorophyta</taxon>
        <taxon>core chlorophytes</taxon>
        <taxon>Ulvophyceae</taxon>
        <taxon>TCBD clade</taxon>
        <taxon>Bryopsidales</taxon>
        <taxon>Ostreobineae</taxon>
        <taxon>Ostreobiaceae</taxon>
        <taxon>Ostreobium</taxon>
    </lineage>
</organism>
<dbReference type="InterPro" id="IPR013085">
    <property type="entry name" value="U1-CZ_Znf_C2H2"/>
</dbReference>
<dbReference type="InterPro" id="IPR003604">
    <property type="entry name" value="Matrin/U1-like-C_Znf_C2H2"/>
</dbReference>
<dbReference type="SMART" id="SM00451">
    <property type="entry name" value="ZnF_U1"/>
    <property type="match status" value="1"/>
</dbReference>
<feature type="region of interest" description="Disordered" evidence="6">
    <location>
        <begin position="232"/>
        <end position="252"/>
    </location>
</feature>
<sequence length="280" mass="31310">MTEYWKSNPMYWCQICKVWLQDNVTARSNHERGRRHKENLAKKLRDMRKTADDQITERERVDATLKTIEAKAQAQYEADLKEQATIQAPRPQTPLANQSSAQESQPSTSQHGTWEDDPDSGYHYHSVYRHYYDPKSGWYYGGDPPQWTQQPNIPEACRFGGTCQSCWQLGQAGGTGAGDALGTGRSASADPAQLYEERTVKVVVPSHPLAQLGGHGMPSGGKVGAAKNLVAVEPKASKKREREEELEEDGLDQEELEARRKRAAARARVEQRTLANFGLG</sequence>
<evidence type="ECO:0000256" key="5">
    <source>
        <dbReference type="ARBA" id="ARBA00023242"/>
    </source>
</evidence>
<evidence type="ECO:0000256" key="1">
    <source>
        <dbReference type="ARBA" id="ARBA00004123"/>
    </source>
</evidence>
<evidence type="ECO:0000256" key="3">
    <source>
        <dbReference type="ARBA" id="ARBA00022771"/>
    </source>
</evidence>
<comment type="caution">
    <text evidence="8">The sequence shown here is derived from an EMBL/GenBank/DDBJ whole genome shotgun (WGS) entry which is preliminary data.</text>
</comment>
<evidence type="ECO:0000259" key="7">
    <source>
        <dbReference type="PROSITE" id="PS50171"/>
    </source>
</evidence>
<dbReference type="PROSITE" id="PS50171">
    <property type="entry name" value="ZF_MATRIN"/>
    <property type="match status" value="1"/>
</dbReference>
<dbReference type="EMBL" id="CAJHUC010002386">
    <property type="protein sequence ID" value="CAD7703735.1"/>
    <property type="molecule type" value="Genomic_DNA"/>
</dbReference>
<evidence type="ECO:0000313" key="8">
    <source>
        <dbReference type="EMBL" id="CAD7703735.1"/>
    </source>
</evidence>
<keyword evidence="9" id="KW-1185">Reference proteome</keyword>
<dbReference type="AlphaFoldDB" id="A0A8S1J958"/>
<dbReference type="Gene3D" id="3.30.160.60">
    <property type="entry name" value="Classic Zinc Finger"/>
    <property type="match status" value="1"/>
</dbReference>
<keyword evidence="5" id="KW-0539">Nucleus</keyword>
<feature type="region of interest" description="Disordered" evidence="6">
    <location>
        <begin position="91"/>
        <end position="119"/>
    </location>
</feature>
<keyword evidence="3" id="KW-0863">Zinc-finger</keyword>
<dbReference type="InterPro" id="IPR000690">
    <property type="entry name" value="Matrin/U1-C_Znf_C2H2"/>
</dbReference>
<comment type="subcellular location">
    <subcellularLocation>
        <location evidence="1">Nucleus</location>
    </subcellularLocation>
</comment>
<dbReference type="Proteomes" id="UP000708148">
    <property type="component" value="Unassembled WGS sequence"/>
</dbReference>
<name>A0A8S1J958_9CHLO</name>
<dbReference type="PANTHER" id="PTHR13173">
    <property type="entry name" value="WW DOMAIN BINDING PROTEIN 4"/>
    <property type="match status" value="1"/>
</dbReference>
<dbReference type="InterPro" id="IPR036236">
    <property type="entry name" value="Znf_C2H2_sf"/>
</dbReference>
<dbReference type="Pfam" id="PF06220">
    <property type="entry name" value="zf-U1"/>
    <property type="match status" value="1"/>
</dbReference>
<dbReference type="GO" id="GO:0003723">
    <property type="term" value="F:RNA binding"/>
    <property type="evidence" value="ECO:0007669"/>
    <property type="project" value="TreeGrafter"/>
</dbReference>
<dbReference type="GO" id="GO:0000398">
    <property type="term" value="P:mRNA splicing, via spliceosome"/>
    <property type="evidence" value="ECO:0007669"/>
    <property type="project" value="InterPro"/>
</dbReference>
<dbReference type="SUPFAM" id="SSF57667">
    <property type="entry name" value="beta-beta-alpha zinc fingers"/>
    <property type="match status" value="1"/>
</dbReference>
<evidence type="ECO:0000313" key="9">
    <source>
        <dbReference type="Proteomes" id="UP000708148"/>
    </source>
</evidence>
<accession>A0A8S1J958</accession>
<evidence type="ECO:0000256" key="6">
    <source>
        <dbReference type="SAM" id="MobiDB-lite"/>
    </source>
</evidence>
<dbReference type="GO" id="GO:0008270">
    <property type="term" value="F:zinc ion binding"/>
    <property type="evidence" value="ECO:0007669"/>
    <property type="project" value="UniProtKB-KW"/>
</dbReference>
<feature type="compositionally biased region" description="Polar residues" evidence="6">
    <location>
        <begin position="94"/>
        <end position="112"/>
    </location>
</feature>
<proteinExistence type="predicted"/>
<gene>
    <name evidence="8" type="ORF">OSTQU699_LOCUS9092</name>
</gene>